<evidence type="ECO:0000313" key="6">
    <source>
        <dbReference type="Proteomes" id="UP000694416"/>
    </source>
</evidence>
<feature type="domain" description="Ig-like" evidence="4">
    <location>
        <begin position="9"/>
        <end position="120"/>
    </location>
</feature>
<dbReference type="GO" id="GO:0005886">
    <property type="term" value="C:plasma membrane"/>
    <property type="evidence" value="ECO:0007669"/>
    <property type="project" value="TreeGrafter"/>
</dbReference>
<dbReference type="AlphaFoldDB" id="A0A8C9IQD7"/>
<evidence type="ECO:0000256" key="1">
    <source>
        <dbReference type="SAM" id="MobiDB-lite"/>
    </source>
</evidence>
<feature type="transmembrane region" description="Helical" evidence="2">
    <location>
        <begin position="143"/>
        <end position="165"/>
    </location>
</feature>
<feature type="signal peptide" evidence="3">
    <location>
        <begin position="1"/>
        <end position="17"/>
    </location>
</feature>
<dbReference type="Ensembl" id="ENSPTET00000053682.1">
    <property type="protein sequence ID" value="ENSPTEP00000040010.1"/>
    <property type="gene ID" value="ENSPTEG00000036912.1"/>
</dbReference>
<dbReference type="InterPro" id="IPR048308">
    <property type="entry name" value="G6B_V-set"/>
</dbReference>
<name>A0A8C9IQD7_9PRIM</name>
<sequence>MAVFLQLLPLLLSRAQGNQGASLDGRPGDRVNLSCVGVSHPIRWVWAPSFPACKGLSKGRRPILWASSSGTPTVPPLQPFVGRLRSLDSGIRRLELLLSAGDSGTFFCKGRHEDESRTVLHVLGDRTYCKAPGPTHGSVYPQLLIPLLGAGLVLGLGALGLVWWLHRRLPPQPIGPLPRFALSPPHSSTCENRAPEASKGGRAQDSRGPGPGTGKGMGMGRGWPESLRKMDQKKKKRPELQGRLWRPSCLPPLPPPEPALCGSGPSSPQQAPPAVHNGPC</sequence>
<keyword evidence="6" id="KW-1185">Reference proteome</keyword>
<evidence type="ECO:0000259" key="4">
    <source>
        <dbReference type="PROSITE" id="PS50835"/>
    </source>
</evidence>
<keyword evidence="2" id="KW-0472">Membrane</keyword>
<feature type="compositionally biased region" description="Gly residues" evidence="1">
    <location>
        <begin position="209"/>
        <end position="221"/>
    </location>
</feature>
<dbReference type="GO" id="GO:0007596">
    <property type="term" value="P:blood coagulation"/>
    <property type="evidence" value="ECO:0007669"/>
    <property type="project" value="TreeGrafter"/>
</dbReference>
<dbReference type="PANTHER" id="PTHR37347:SF1">
    <property type="entry name" value="MEGAKARYOCYTE AND PLATELET INHIBITORY RECEPTOR G6B"/>
    <property type="match status" value="1"/>
</dbReference>
<reference evidence="5" key="1">
    <citation type="submission" date="2025-08" db="UniProtKB">
        <authorList>
            <consortium name="Ensembl"/>
        </authorList>
    </citation>
    <scope>IDENTIFICATION</scope>
</reference>
<feature type="region of interest" description="Disordered" evidence="1">
    <location>
        <begin position="185"/>
        <end position="280"/>
    </location>
</feature>
<evidence type="ECO:0000256" key="2">
    <source>
        <dbReference type="SAM" id="Phobius"/>
    </source>
</evidence>
<dbReference type="GO" id="GO:0007229">
    <property type="term" value="P:integrin-mediated signaling pathway"/>
    <property type="evidence" value="ECO:0007669"/>
    <property type="project" value="TreeGrafter"/>
</dbReference>
<reference evidence="5" key="2">
    <citation type="submission" date="2025-09" db="UniProtKB">
        <authorList>
            <consortium name="Ensembl"/>
        </authorList>
    </citation>
    <scope>IDENTIFICATION</scope>
</reference>
<dbReference type="PROSITE" id="PS50835">
    <property type="entry name" value="IG_LIKE"/>
    <property type="match status" value="1"/>
</dbReference>
<protein>
    <submittedName>
        <fullName evidence="5">Megakaryocyte and platelet inhibitory receptor G6b</fullName>
    </submittedName>
</protein>
<accession>A0A8C9IQD7</accession>
<gene>
    <name evidence="5" type="primary">MPIG6B</name>
</gene>
<dbReference type="GO" id="GO:0030220">
    <property type="term" value="P:platelet formation"/>
    <property type="evidence" value="ECO:0007669"/>
    <property type="project" value="TreeGrafter"/>
</dbReference>
<proteinExistence type="predicted"/>
<dbReference type="Proteomes" id="UP000694416">
    <property type="component" value="Unplaced"/>
</dbReference>
<evidence type="ECO:0000256" key="3">
    <source>
        <dbReference type="SAM" id="SignalP"/>
    </source>
</evidence>
<dbReference type="InterPro" id="IPR028070">
    <property type="entry name" value="G6B"/>
</dbReference>
<dbReference type="InterPro" id="IPR007110">
    <property type="entry name" value="Ig-like_dom"/>
</dbReference>
<dbReference type="Pfam" id="PF15096">
    <property type="entry name" value="G6B"/>
    <property type="match status" value="1"/>
</dbReference>
<dbReference type="PANTHER" id="PTHR37347">
    <property type="entry name" value="MEGAKARYOCYTE AND PLATELET INHIBITORY RECEPTOR G6B"/>
    <property type="match status" value="1"/>
</dbReference>
<feature type="compositionally biased region" description="Low complexity" evidence="1">
    <location>
        <begin position="259"/>
        <end position="274"/>
    </location>
</feature>
<feature type="compositionally biased region" description="Pro residues" evidence="1">
    <location>
        <begin position="249"/>
        <end position="258"/>
    </location>
</feature>
<organism evidence="5 6">
    <name type="scientific">Piliocolobus tephrosceles</name>
    <name type="common">Ugandan red Colobus</name>
    <dbReference type="NCBI Taxonomy" id="591936"/>
    <lineage>
        <taxon>Eukaryota</taxon>
        <taxon>Metazoa</taxon>
        <taxon>Chordata</taxon>
        <taxon>Craniata</taxon>
        <taxon>Vertebrata</taxon>
        <taxon>Euteleostomi</taxon>
        <taxon>Mammalia</taxon>
        <taxon>Eutheria</taxon>
        <taxon>Euarchontoglires</taxon>
        <taxon>Primates</taxon>
        <taxon>Haplorrhini</taxon>
        <taxon>Catarrhini</taxon>
        <taxon>Cercopithecidae</taxon>
        <taxon>Colobinae</taxon>
        <taxon>Piliocolobus</taxon>
    </lineage>
</organism>
<feature type="chain" id="PRO_5034935804" evidence="3">
    <location>
        <begin position="18"/>
        <end position="280"/>
    </location>
</feature>
<keyword evidence="2" id="KW-1133">Transmembrane helix</keyword>
<evidence type="ECO:0000313" key="5">
    <source>
        <dbReference type="Ensembl" id="ENSPTEP00000040010.1"/>
    </source>
</evidence>
<keyword evidence="2" id="KW-0812">Transmembrane</keyword>
<keyword evidence="3" id="KW-0732">Signal</keyword>
<dbReference type="GO" id="GO:0035855">
    <property type="term" value="P:megakaryocyte development"/>
    <property type="evidence" value="ECO:0007669"/>
    <property type="project" value="TreeGrafter"/>
</dbReference>